<dbReference type="Pfam" id="PF01336">
    <property type="entry name" value="tRNA_anti-codon"/>
    <property type="match status" value="1"/>
</dbReference>
<dbReference type="Pfam" id="PF00152">
    <property type="entry name" value="tRNA-synt_2"/>
    <property type="match status" value="1"/>
</dbReference>
<comment type="subcellular location">
    <subcellularLocation>
        <location evidence="1">Cytoplasm</location>
    </subcellularLocation>
</comment>
<keyword evidence="3" id="KW-0436">Ligase</keyword>
<dbReference type="InterPro" id="IPR012340">
    <property type="entry name" value="NA-bd_OB-fold"/>
</dbReference>
<keyword evidence="6" id="KW-0648">Protein biosynthesis</keyword>
<keyword evidence="7" id="KW-0030">Aminoacyl-tRNA synthetase</keyword>
<dbReference type="GO" id="GO:0006421">
    <property type="term" value="P:asparaginyl-tRNA aminoacylation"/>
    <property type="evidence" value="ECO:0007669"/>
    <property type="project" value="TreeGrafter"/>
</dbReference>
<dbReference type="Pfam" id="PF20917">
    <property type="entry name" value="AsnRS_N"/>
    <property type="match status" value="1"/>
</dbReference>
<evidence type="ECO:0000256" key="3">
    <source>
        <dbReference type="ARBA" id="ARBA00022598"/>
    </source>
</evidence>
<evidence type="ECO:0000256" key="6">
    <source>
        <dbReference type="ARBA" id="ARBA00022917"/>
    </source>
</evidence>
<feature type="domain" description="OB" evidence="9">
    <location>
        <begin position="58"/>
        <end position="133"/>
    </location>
</feature>
<keyword evidence="4" id="KW-0547">Nucleotide-binding</keyword>
<dbReference type="GO" id="GO:0005737">
    <property type="term" value="C:cytoplasm"/>
    <property type="evidence" value="ECO:0007669"/>
    <property type="project" value="UniProtKB-SubCell"/>
</dbReference>
<feature type="domain" description="Asparagine--tRNA ligase N-terminal" evidence="10">
    <location>
        <begin position="1"/>
        <end position="53"/>
    </location>
</feature>
<accession>A0A915LTB0</accession>
<evidence type="ECO:0000259" key="10">
    <source>
        <dbReference type="Pfam" id="PF20917"/>
    </source>
</evidence>
<dbReference type="Gene3D" id="3.40.50.1240">
    <property type="entry name" value="Phosphoglycerate mutase-like"/>
    <property type="match status" value="1"/>
</dbReference>
<dbReference type="WBParaSite" id="scaffold18626_cov216.g18976">
    <property type="protein sequence ID" value="scaffold18626_cov216.g18976"/>
    <property type="gene ID" value="scaffold18626_cov216.g18976"/>
</dbReference>
<reference evidence="12" key="1">
    <citation type="submission" date="2022-11" db="UniProtKB">
        <authorList>
            <consortium name="WormBaseParasite"/>
        </authorList>
    </citation>
    <scope>IDENTIFICATION</scope>
</reference>
<dbReference type="Gene3D" id="2.40.50.140">
    <property type="entry name" value="Nucleic acid-binding proteins"/>
    <property type="match status" value="1"/>
</dbReference>
<evidence type="ECO:0000259" key="9">
    <source>
        <dbReference type="Pfam" id="PF01336"/>
    </source>
</evidence>
<name>A0A915LTB0_MELJA</name>
<keyword evidence="2" id="KW-0963">Cytoplasm</keyword>
<organism evidence="11 12">
    <name type="scientific">Meloidogyne javanica</name>
    <name type="common">Root-knot nematode worm</name>
    <dbReference type="NCBI Taxonomy" id="6303"/>
    <lineage>
        <taxon>Eukaryota</taxon>
        <taxon>Metazoa</taxon>
        <taxon>Ecdysozoa</taxon>
        <taxon>Nematoda</taxon>
        <taxon>Chromadorea</taxon>
        <taxon>Rhabditida</taxon>
        <taxon>Tylenchina</taxon>
        <taxon>Tylenchomorpha</taxon>
        <taxon>Tylenchoidea</taxon>
        <taxon>Meloidogynidae</taxon>
        <taxon>Meloidogyninae</taxon>
        <taxon>Meloidogyne</taxon>
        <taxon>Meloidogyne incognita group</taxon>
    </lineage>
</organism>
<dbReference type="AlphaFoldDB" id="A0A915LTB0"/>
<dbReference type="SUPFAM" id="SSF53254">
    <property type="entry name" value="Phosphoglycerate mutase-like"/>
    <property type="match status" value="1"/>
</dbReference>
<sequence length="455" mass="52056">SALKKATGRFDEKRRKREKKLAVVEKEASQIADDKKRLEDAKKIQIKLDSSLPDPIKVKIRDCSTIKDLIFVVLRDGTDFLQCVLSGLLCQTYEALTMTTESSICIYGTISKLPEGKTALGSVELVADFWTLIHVAPPGGIDNVLNVEANPDVKLDNRHLCIRGKNCSAILRIRAAVTRAVREHFHSRKYVEVCPPTLVQTQVEGAQSYRAEQSRRRRHLAEYSHVEAECLFITFEELMNKIEDLVSDVVEREKFPSLKRPFLRITSADAIKWLHKIIGRDNRTLTSAQLLLAGLFPPLNEQIWDNQLLWQPILIETVEILDHQSFGMFDHCPEGERNLKEGEGYKRLEGLFKEEIERMEKDTQMKIDGIFILQRVLDSIVTRSKLPQLLPLPAWANSSKYLDERRKKHLSLHIGLIDLFLESMGGWHFDQILGRMDDVVGKRNDQKSMLYSAVS</sequence>
<evidence type="ECO:0000256" key="2">
    <source>
        <dbReference type="ARBA" id="ARBA00022490"/>
    </source>
</evidence>
<dbReference type="GO" id="GO:0005524">
    <property type="term" value="F:ATP binding"/>
    <property type="evidence" value="ECO:0007669"/>
    <property type="project" value="UniProtKB-KW"/>
</dbReference>
<keyword evidence="5" id="KW-0067">ATP-binding</keyword>
<dbReference type="Proteomes" id="UP000887561">
    <property type="component" value="Unplaced"/>
</dbReference>
<dbReference type="InterPro" id="IPR048952">
    <property type="entry name" value="AsnRS_N"/>
</dbReference>
<feature type="domain" description="Aminoacyl-tRNA synthetase class II (D/K/N)" evidence="8">
    <location>
        <begin position="206"/>
        <end position="287"/>
    </location>
</feature>
<evidence type="ECO:0000313" key="12">
    <source>
        <dbReference type="WBParaSite" id="scaffold18626_cov216.g18976"/>
    </source>
</evidence>
<evidence type="ECO:0000259" key="8">
    <source>
        <dbReference type="Pfam" id="PF00152"/>
    </source>
</evidence>
<evidence type="ECO:0000256" key="7">
    <source>
        <dbReference type="ARBA" id="ARBA00023146"/>
    </source>
</evidence>
<dbReference type="Gene3D" id="3.30.930.10">
    <property type="entry name" value="Bira Bifunctional Protein, Domain 2"/>
    <property type="match status" value="2"/>
</dbReference>
<dbReference type="CDD" id="cd04323">
    <property type="entry name" value="AsnRS_cyto_like_N"/>
    <property type="match status" value="1"/>
</dbReference>
<dbReference type="GO" id="GO:0003676">
    <property type="term" value="F:nucleic acid binding"/>
    <property type="evidence" value="ECO:0007669"/>
    <property type="project" value="InterPro"/>
</dbReference>
<dbReference type="InterPro" id="IPR029033">
    <property type="entry name" value="His_PPase_superfam"/>
</dbReference>
<dbReference type="SUPFAM" id="SSF55681">
    <property type="entry name" value="Class II aaRS and biotin synthetases"/>
    <property type="match status" value="1"/>
</dbReference>
<dbReference type="PANTHER" id="PTHR22594:SF16">
    <property type="entry name" value="ASPARAGINE--TRNA LIGASE, CYTOPLASMIC"/>
    <property type="match status" value="1"/>
</dbReference>
<dbReference type="SUPFAM" id="SSF50249">
    <property type="entry name" value="Nucleic acid-binding proteins"/>
    <property type="match status" value="1"/>
</dbReference>
<proteinExistence type="predicted"/>
<evidence type="ECO:0000313" key="11">
    <source>
        <dbReference type="Proteomes" id="UP000887561"/>
    </source>
</evidence>
<dbReference type="GO" id="GO:0004816">
    <property type="term" value="F:asparagine-tRNA ligase activity"/>
    <property type="evidence" value="ECO:0007669"/>
    <property type="project" value="TreeGrafter"/>
</dbReference>
<dbReference type="InterPro" id="IPR004365">
    <property type="entry name" value="NA-bd_OB_tRNA"/>
</dbReference>
<keyword evidence="11" id="KW-1185">Reference proteome</keyword>
<evidence type="ECO:0000256" key="4">
    <source>
        <dbReference type="ARBA" id="ARBA00022741"/>
    </source>
</evidence>
<dbReference type="GO" id="GO:0016791">
    <property type="term" value="F:phosphatase activity"/>
    <property type="evidence" value="ECO:0007669"/>
    <property type="project" value="UniProtKB-ARBA"/>
</dbReference>
<dbReference type="InterPro" id="IPR045864">
    <property type="entry name" value="aa-tRNA-synth_II/BPL/LPL"/>
</dbReference>
<evidence type="ECO:0000256" key="5">
    <source>
        <dbReference type="ARBA" id="ARBA00022840"/>
    </source>
</evidence>
<dbReference type="InterPro" id="IPR004364">
    <property type="entry name" value="Aa-tRNA-synt_II"/>
</dbReference>
<dbReference type="PANTHER" id="PTHR22594">
    <property type="entry name" value="ASPARTYL/LYSYL-TRNA SYNTHETASE"/>
    <property type="match status" value="1"/>
</dbReference>
<evidence type="ECO:0000256" key="1">
    <source>
        <dbReference type="ARBA" id="ARBA00004496"/>
    </source>
</evidence>
<protein>
    <submittedName>
        <fullName evidence="12">Aminoacyl-tRNA synthetase class II (D/K/N) domain-containing protein</fullName>
    </submittedName>
</protein>